<sequence length="54" mass="6352">MILLIIGFIVFSIELYKCIKIFIKHRTILNFSSILIFSFYLVWLVKICIEGGQI</sequence>
<evidence type="ECO:0000313" key="2">
    <source>
        <dbReference type="EMBL" id="GGE28340.1"/>
    </source>
</evidence>
<dbReference type="AlphaFoldDB" id="A0A8H9G0F9"/>
<organism evidence="2 3">
    <name type="scientific">Sphingobacterium cellulitidis</name>
    <dbReference type="NCBI Taxonomy" id="1768011"/>
    <lineage>
        <taxon>Bacteria</taxon>
        <taxon>Pseudomonadati</taxon>
        <taxon>Bacteroidota</taxon>
        <taxon>Sphingobacteriia</taxon>
        <taxon>Sphingobacteriales</taxon>
        <taxon>Sphingobacteriaceae</taxon>
        <taxon>Sphingobacterium</taxon>
    </lineage>
</organism>
<dbReference type="EMBL" id="BMKM01000008">
    <property type="protein sequence ID" value="GGE28340.1"/>
    <property type="molecule type" value="Genomic_DNA"/>
</dbReference>
<name>A0A8H9G0F9_9SPHI</name>
<dbReference type="Proteomes" id="UP000614460">
    <property type="component" value="Unassembled WGS sequence"/>
</dbReference>
<evidence type="ECO:0000313" key="3">
    <source>
        <dbReference type="Proteomes" id="UP000614460"/>
    </source>
</evidence>
<keyword evidence="1" id="KW-1133">Transmembrane helix</keyword>
<keyword evidence="3" id="KW-1185">Reference proteome</keyword>
<feature type="transmembrane region" description="Helical" evidence="1">
    <location>
        <begin position="27"/>
        <end position="49"/>
    </location>
</feature>
<protein>
    <submittedName>
        <fullName evidence="2">Uncharacterized protein</fullName>
    </submittedName>
</protein>
<comment type="caution">
    <text evidence="2">The sequence shown here is derived from an EMBL/GenBank/DDBJ whole genome shotgun (WGS) entry which is preliminary data.</text>
</comment>
<evidence type="ECO:0000256" key="1">
    <source>
        <dbReference type="SAM" id="Phobius"/>
    </source>
</evidence>
<proteinExistence type="predicted"/>
<reference evidence="2" key="1">
    <citation type="journal article" date="2014" name="Int. J. Syst. Evol. Microbiol.">
        <title>Complete genome sequence of Corynebacterium casei LMG S-19264T (=DSM 44701T), isolated from a smear-ripened cheese.</title>
        <authorList>
            <consortium name="US DOE Joint Genome Institute (JGI-PGF)"/>
            <person name="Walter F."/>
            <person name="Albersmeier A."/>
            <person name="Kalinowski J."/>
            <person name="Ruckert C."/>
        </authorList>
    </citation>
    <scope>NUCLEOTIDE SEQUENCE</scope>
    <source>
        <strain evidence="2">CGMCC 1.15966</strain>
    </source>
</reference>
<accession>A0A8H9G0F9</accession>
<keyword evidence="1" id="KW-0472">Membrane</keyword>
<gene>
    <name evidence="2" type="ORF">GCM10011516_27520</name>
</gene>
<reference evidence="2" key="2">
    <citation type="submission" date="2020-09" db="EMBL/GenBank/DDBJ databases">
        <authorList>
            <person name="Sun Q."/>
            <person name="Zhou Y."/>
        </authorList>
    </citation>
    <scope>NUCLEOTIDE SEQUENCE</scope>
    <source>
        <strain evidence="2">CGMCC 1.15966</strain>
    </source>
</reference>
<keyword evidence="1" id="KW-0812">Transmembrane</keyword>